<keyword evidence="3" id="KW-0238">DNA-binding</keyword>
<dbReference type="STRING" id="1245526.SAMN05216580_1791"/>
<dbReference type="InterPro" id="IPR000847">
    <property type="entry name" value="LysR_HTH_N"/>
</dbReference>
<dbReference type="FunFam" id="1.10.10.10:FF:000001">
    <property type="entry name" value="LysR family transcriptional regulator"/>
    <property type="match status" value="1"/>
</dbReference>
<keyword evidence="2" id="KW-0805">Transcription regulation</keyword>
<dbReference type="RefSeq" id="WP_090216352.1">
    <property type="nucleotide sequence ID" value="NZ_LT629780.1"/>
</dbReference>
<dbReference type="OrthoDB" id="646694at2"/>
<evidence type="ECO:0000256" key="4">
    <source>
        <dbReference type="ARBA" id="ARBA00023163"/>
    </source>
</evidence>
<keyword evidence="4" id="KW-0804">Transcription</keyword>
<dbReference type="PROSITE" id="PS50931">
    <property type="entry name" value="HTH_LYSR"/>
    <property type="match status" value="1"/>
</dbReference>
<dbReference type="SUPFAM" id="SSF46785">
    <property type="entry name" value="Winged helix' DNA-binding domain"/>
    <property type="match status" value="1"/>
</dbReference>
<evidence type="ECO:0000256" key="3">
    <source>
        <dbReference type="ARBA" id="ARBA00023125"/>
    </source>
</evidence>
<evidence type="ECO:0000256" key="2">
    <source>
        <dbReference type="ARBA" id="ARBA00023015"/>
    </source>
</evidence>
<dbReference type="Gene3D" id="3.40.190.290">
    <property type="match status" value="1"/>
</dbReference>
<dbReference type="GO" id="GO:0032993">
    <property type="term" value="C:protein-DNA complex"/>
    <property type="evidence" value="ECO:0007669"/>
    <property type="project" value="TreeGrafter"/>
</dbReference>
<feature type="domain" description="HTH lysR-type" evidence="5">
    <location>
        <begin position="1"/>
        <end position="58"/>
    </location>
</feature>
<evidence type="ECO:0000259" key="5">
    <source>
        <dbReference type="PROSITE" id="PS50931"/>
    </source>
</evidence>
<evidence type="ECO:0000256" key="1">
    <source>
        <dbReference type="ARBA" id="ARBA00009437"/>
    </source>
</evidence>
<reference evidence="7" key="1">
    <citation type="submission" date="2016-10" db="EMBL/GenBank/DDBJ databases">
        <authorList>
            <person name="Varghese N."/>
            <person name="Submissions S."/>
        </authorList>
    </citation>
    <scope>NUCLEOTIDE SEQUENCE [LARGE SCALE GENOMIC DNA]</scope>
    <source>
        <strain evidence="7">CCTCC 2012022</strain>
    </source>
</reference>
<dbReference type="SUPFAM" id="SSF53850">
    <property type="entry name" value="Periplasmic binding protein-like II"/>
    <property type="match status" value="1"/>
</dbReference>
<accession>A0A1H2GHJ2</accession>
<keyword evidence="7" id="KW-1185">Reference proteome</keyword>
<dbReference type="AlphaFoldDB" id="A0A1H2GHJ2"/>
<dbReference type="Pfam" id="PF03466">
    <property type="entry name" value="LysR_substrate"/>
    <property type="match status" value="1"/>
</dbReference>
<dbReference type="GO" id="GO:0003677">
    <property type="term" value="F:DNA binding"/>
    <property type="evidence" value="ECO:0007669"/>
    <property type="project" value="UniProtKB-KW"/>
</dbReference>
<evidence type="ECO:0000313" key="6">
    <source>
        <dbReference type="EMBL" id="SDU19075.1"/>
    </source>
</evidence>
<evidence type="ECO:0000313" key="7">
    <source>
        <dbReference type="Proteomes" id="UP000243063"/>
    </source>
</evidence>
<dbReference type="GO" id="GO:0003700">
    <property type="term" value="F:DNA-binding transcription factor activity"/>
    <property type="evidence" value="ECO:0007669"/>
    <property type="project" value="InterPro"/>
</dbReference>
<sequence>MNLKQLEFAVALAEEGNFTRAAQRCNVVQSALSHQIARLEEELGTRLFERRPRQVRVTPAGEALLGQARLALEATRRIPAEVAAVSGEVRGSLTLGMISSLDLFDIVELLAAFHGRFPQIDIALRQEHSESLLEAVRQRSIDLAFVGVPPSTALDGVEQRLLAKEELVAVLPAGHPLAGRARLHLEELLALPLVDFPAGSSARQQTDTAFAALGLSRRVRFEISHIHLLERFVRRGLAVGLAPTSTAATFHGLPRVPVCDAPSRRVYAIWPHDPTAATRELLVELERVLARAGLGAGRPAP</sequence>
<dbReference type="InterPro" id="IPR036388">
    <property type="entry name" value="WH-like_DNA-bd_sf"/>
</dbReference>
<dbReference type="Gene3D" id="1.10.10.10">
    <property type="entry name" value="Winged helix-like DNA-binding domain superfamily/Winged helix DNA-binding domain"/>
    <property type="match status" value="1"/>
</dbReference>
<organism evidence="6 7">
    <name type="scientific">Geopseudomonas guangdongensis</name>
    <dbReference type="NCBI Taxonomy" id="1245526"/>
    <lineage>
        <taxon>Bacteria</taxon>
        <taxon>Pseudomonadati</taxon>
        <taxon>Pseudomonadota</taxon>
        <taxon>Gammaproteobacteria</taxon>
        <taxon>Pseudomonadales</taxon>
        <taxon>Pseudomonadaceae</taxon>
        <taxon>Geopseudomonas</taxon>
    </lineage>
</organism>
<dbReference type="InterPro" id="IPR036390">
    <property type="entry name" value="WH_DNA-bd_sf"/>
</dbReference>
<dbReference type="PANTHER" id="PTHR30346:SF30">
    <property type="entry name" value="SMALL NEUTRAL PROTEASE REGULATORY PROTEIN"/>
    <property type="match status" value="1"/>
</dbReference>
<dbReference type="EMBL" id="LT629780">
    <property type="protein sequence ID" value="SDU19075.1"/>
    <property type="molecule type" value="Genomic_DNA"/>
</dbReference>
<protein>
    <submittedName>
        <fullName evidence="6">Transcriptional regulator, LysR family</fullName>
    </submittedName>
</protein>
<name>A0A1H2GHJ2_9GAMM</name>
<dbReference type="Pfam" id="PF00126">
    <property type="entry name" value="HTH_1"/>
    <property type="match status" value="1"/>
</dbReference>
<dbReference type="PRINTS" id="PR00039">
    <property type="entry name" value="HTHLYSR"/>
</dbReference>
<dbReference type="InterPro" id="IPR005119">
    <property type="entry name" value="LysR_subst-bd"/>
</dbReference>
<dbReference type="CDD" id="cd08436">
    <property type="entry name" value="PBP2_LTTR_like_3"/>
    <property type="match status" value="1"/>
</dbReference>
<dbReference type="Proteomes" id="UP000243063">
    <property type="component" value="Chromosome I"/>
</dbReference>
<gene>
    <name evidence="6" type="ORF">SAMN05216580_1791</name>
</gene>
<comment type="similarity">
    <text evidence="1">Belongs to the LysR transcriptional regulatory family.</text>
</comment>
<proteinExistence type="inferred from homology"/>
<dbReference type="PANTHER" id="PTHR30346">
    <property type="entry name" value="TRANSCRIPTIONAL DUAL REGULATOR HCAR-RELATED"/>
    <property type="match status" value="1"/>
</dbReference>